<gene>
    <name evidence="1" type="ORF">D2V07_03425</name>
</gene>
<comment type="caution">
    <text evidence="1">The sequence shown here is derived from an EMBL/GenBank/DDBJ whole genome shotgun (WGS) entry which is preliminary data.</text>
</comment>
<dbReference type="AlphaFoldDB" id="A0A418NXI2"/>
<name>A0A418NXI2_9SPHN</name>
<evidence type="ECO:0000313" key="1">
    <source>
        <dbReference type="EMBL" id="RIV89298.1"/>
    </source>
</evidence>
<sequence>MLERIAASNRGKIMRKLAVLGLATVAVATSAWAIEPGNWETNSRLDDIQLPPGMPPQAGEMIRGMMGGEGMTAQNCVTQEDLDNSPERIFDETNGECRYSEFEMSAGEIHAVAQCQSEQGTMDMTMDGTYTASTYDMTMSMRGDMGMGPMTMTFDVTGRRLGDCG</sequence>
<dbReference type="Proteomes" id="UP000286576">
    <property type="component" value="Unassembled WGS sequence"/>
</dbReference>
<accession>A0A418NXI2</accession>
<reference evidence="1 2" key="1">
    <citation type="submission" date="2018-08" db="EMBL/GenBank/DDBJ databases">
        <title>Erythrobacter zhengii sp.nov., a bacterium isolated from deep-sea sediment.</title>
        <authorList>
            <person name="Fang C."/>
            <person name="Wu Y.-H."/>
            <person name="Sun C."/>
            <person name="Wang H."/>
            <person name="Cheng H."/>
            <person name="Meng F.-X."/>
            <person name="Wang C.-S."/>
            <person name="Xu X.-W."/>
        </authorList>
    </citation>
    <scope>NUCLEOTIDE SEQUENCE [LARGE SCALE GENOMIC DNA]</scope>
    <source>
        <strain evidence="1 2">V18</strain>
    </source>
</reference>
<proteinExistence type="predicted"/>
<dbReference type="InterPro" id="IPR022061">
    <property type="entry name" value="DUF3617"/>
</dbReference>
<dbReference type="EMBL" id="QXFL01000001">
    <property type="protein sequence ID" value="RIV89298.1"/>
    <property type="molecule type" value="Genomic_DNA"/>
</dbReference>
<evidence type="ECO:0000313" key="2">
    <source>
        <dbReference type="Proteomes" id="UP000286576"/>
    </source>
</evidence>
<keyword evidence="2" id="KW-1185">Reference proteome</keyword>
<protein>
    <submittedName>
        <fullName evidence="1">DUF3617 domain-containing protein</fullName>
    </submittedName>
</protein>
<dbReference type="Pfam" id="PF12276">
    <property type="entry name" value="DUF3617"/>
    <property type="match status" value="1"/>
</dbReference>
<organism evidence="1 2">
    <name type="scientific">Aurantiacibacter zhengii</name>
    <dbReference type="NCBI Taxonomy" id="2307003"/>
    <lineage>
        <taxon>Bacteria</taxon>
        <taxon>Pseudomonadati</taxon>
        <taxon>Pseudomonadota</taxon>
        <taxon>Alphaproteobacteria</taxon>
        <taxon>Sphingomonadales</taxon>
        <taxon>Erythrobacteraceae</taxon>
        <taxon>Aurantiacibacter</taxon>
    </lineage>
</organism>